<feature type="region of interest" description="Disordered" evidence="1">
    <location>
        <begin position="120"/>
        <end position="141"/>
    </location>
</feature>
<proteinExistence type="predicted"/>
<organism evidence="2 3">
    <name type="scientific">Ficus carica</name>
    <name type="common">Common fig</name>
    <dbReference type="NCBI Taxonomy" id="3494"/>
    <lineage>
        <taxon>Eukaryota</taxon>
        <taxon>Viridiplantae</taxon>
        <taxon>Streptophyta</taxon>
        <taxon>Embryophyta</taxon>
        <taxon>Tracheophyta</taxon>
        <taxon>Spermatophyta</taxon>
        <taxon>Magnoliopsida</taxon>
        <taxon>eudicotyledons</taxon>
        <taxon>Gunneridae</taxon>
        <taxon>Pentapetalae</taxon>
        <taxon>rosids</taxon>
        <taxon>fabids</taxon>
        <taxon>Rosales</taxon>
        <taxon>Moraceae</taxon>
        <taxon>Ficeae</taxon>
        <taxon>Ficus</taxon>
    </lineage>
</organism>
<evidence type="ECO:0000313" key="3">
    <source>
        <dbReference type="Proteomes" id="UP001187192"/>
    </source>
</evidence>
<reference evidence="2" key="1">
    <citation type="submission" date="2023-07" db="EMBL/GenBank/DDBJ databases">
        <title>draft genome sequence of fig (Ficus carica).</title>
        <authorList>
            <person name="Takahashi T."/>
            <person name="Nishimura K."/>
        </authorList>
    </citation>
    <scope>NUCLEOTIDE SEQUENCE</scope>
</reference>
<evidence type="ECO:0000256" key="1">
    <source>
        <dbReference type="SAM" id="MobiDB-lite"/>
    </source>
</evidence>
<feature type="region of interest" description="Disordered" evidence="1">
    <location>
        <begin position="1"/>
        <end position="27"/>
    </location>
</feature>
<comment type="caution">
    <text evidence="2">The sequence shown here is derived from an EMBL/GenBank/DDBJ whole genome shotgun (WGS) entry which is preliminary data.</text>
</comment>
<evidence type="ECO:0000313" key="2">
    <source>
        <dbReference type="EMBL" id="GMN39849.1"/>
    </source>
</evidence>
<name>A0AA88DHB4_FICCA</name>
<dbReference type="Proteomes" id="UP001187192">
    <property type="component" value="Unassembled WGS sequence"/>
</dbReference>
<accession>A0AA88DHB4</accession>
<dbReference type="AlphaFoldDB" id="A0AA88DHB4"/>
<keyword evidence="3" id="KW-1185">Reference proteome</keyword>
<gene>
    <name evidence="2" type="ORF">TIFTF001_009071</name>
</gene>
<dbReference type="EMBL" id="BTGU01000010">
    <property type="protein sequence ID" value="GMN39849.1"/>
    <property type="molecule type" value="Genomic_DNA"/>
</dbReference>
<protein>
    <submittedName>
        <fullName evidence="2">Uncharacterized protein</fullName>
    </submittedName>
</protein>
<sequence length="141" mass="15658">MVRTRARLGKAPSTTTPPPFLSSADGTHQPIAHIQSSRGGGRDWFTGQEKLREELGGTGMPDHKNLARLWGPMAMKIQARDVVDAGELTILGLRTSMKSPWRILARLIEEICRTFFSDDELKSQHSPSPTTTNHHHHGTQL</sequence>